<dbReference type="CDD" id="cd07153">
    <property type="entry name" value="Fur_like"/>
    <property type="match status" value="1"/>
</dbReference>
<dbReference type="GO" id="GO:0003700">
    <property type="term" value="F:DNA-binding transcription factor activity"/>
    <property type="evidence" value="ECO:0007669"/>
    <property type="project" value="InterPro"/>
</dbReference>
<evidence type="ECO:0000256" key="8">
    <source>
        <dbReference type="ARBA" id="ARBA00023015"/>
    </source>
</evidence>
<dbReference type="AlphaFoldDB" id="A0A075JGX6"/>
<dbReference type="PANTHER" id="PTHR33202:SF2">
    <property type="entry name" value="FERRIC UPTAKE REGULATION PROTEIN"/>
    <property type="match status" value="1"/>
</dbReference>
<comment type="cofactor">
    <cofactor evidence="12">
        <name>Mn(2+)</name>
        <dbReference type="ChEBI" id="CHEBI:29035"/>
    </cofactor>
    <cofactor evidence="12">
        <name>Fe(2+)</name>
        <dbReference type="ChEBI" id="CHEBI:29033"/>
    </cofactor>
    <text evidence="12">Binds 1 Mn(2+) or Fe(2+) ion per subunit.</text>
</comment>
<keyword evidence="14" id="KW-1185">Reference proteome</keyword>
<organism evidence="13 14">
    <name type="scientific">Dermacoccus nishinomiyaensis</name>
    <dbReference type="NCBI Taxonomy" id="1274"/>
    <lineage>
        <taxon>Bacteria</taxon>
        <taxon>Bacillati</taxon>
        <taxon>Actinomycetota</taxon>
        <taxon>Actinomycetes</taxon>
        <taxon>Micrococcales</taxon>
        <taxon>Dermacoccaceae</taxon>
        <taxon>Dermacoccus</taxon>
    </lineage>
</organism>
<keyword evidence="6 11" id="KW-0479">Metal-binding</keyword>
<keyword evidence="4" id="KW-0963">Cytoplasm</keyword>
<feature type="binding site" evidence="12">
    <location>
        <position position="82"/>
    </location>
    <ligand>
        <name>Fe cation</name>
        <dbReference type="ChEBI" id="CHEBI:24875"/>
    </ligand>
</feature>
<keyword evidence="7 11" id="KW-0862">Zinc</keyword>
<evidence type="ECO:0000256" key="10">
    <source>
        <dbReference type="ARBA" id="ARBA00023163"/>
    </source>
</evidence>
<dbReference type="GO" id="GO:0005829">
    <property type="term" value="C:cytosol"/>
    <property type="evidence" value="ECO:0007669"/>
    <property type="project" value="TreeGrafter"/>
</dbReference>
<evidence type="ECO:0000256" key="2">
    <source>
        <dbReference type="ARBA" id="ARBA00007957"/>
    </source>
</evidence>
<comment type="subcellular location">
    <subcellularLocation>
        <location evidence="1">Cytoplasm</location>
    </subcellularLocation>
</comment>
<dbReference type="EMBL" id="CP008889">
    <property type="protein sequence ID" value="AIF41075.1"/>
    <property type="molecule type" value="Genomic_DNA"/>
</dbReference>
<dbReference type="Pfam" id="PF01475">
    <property type="entry name" value="FUR"/>
    <property type="match status" value="1"/>
</dbReference>
<dbReference type="FunFam" id="1.10.10.10:FF:000459">
    <property type="entry name" value="Ferric uptake regulation protein"/>
    <property type="match status" value="1"/>
</dbReference>
<protein>
    <submittedName>
        <fullName evidence="13">Peptide ABC transporter substrate-binding protein</fullName>
    </submittedName>
</protein>
<dbReference type="GO" id="GO:1900376">
    <property type="term" value="P:regulation of secondary metabolite biosynthetic process"/>
    <property type="evidence" value="ECO:0007669"/>
    <property type="project" value="TreeGrafter"/>
</dbReference>
<feature type="binding site" evidence="11">
    <location>
        <position position="91"/>
    </location>
    <ligand>
        <name>Zn(2+)</name>
        <dbReference type="ChEBI" id="CHEBI:29105"/>
    </ligand>
</feature>
<feature type="binding site" evidence="11">
    <location>
        <position position="88"/>
    </location>
    <ligand>
        <name>Zn(2+)</name>
        <dbReference type="ChEBI" id="CHEBI:29105"/>
    </ligand>
</feature>
<feature type="binding site" evidence="12">
    <location>
        <position position="120"/>
    </location>
    <ligand>
        <name>Fe cation</name>
        <dbReference type="ChEBI" id="CHEBI:24875"/>
    </ligand>
</feature>
<evidence type="ECO:0000313" key="14">
    <source>
        <dbReference type="Proteomes" id="UP000027986"/>
    </source>
</evidence>
<keyword evidence="9" id="KW-0238">DNA-binding</keyword>
<evidence type="ECO:0000256" key="12">
    <source>
        <dbReference type="PIRSR" id="PIRSR602481-2"/>
    </source>
</evidence>
<reference evidence="13 14" key="1">
    <citation type="submission" date="2014-07" db="EMBL/GenBank/DDBJ databases">
        <title>Genome Sequencing of Dermacoccus nishinomiyaensis.</title>
        <authorList>
            <person name="Hong K.W."/>
            <person name="Chan K.G."/>
        </authorList>
    </citation>
    <scope>NUCLEOTIDE SEQUENCE [LARGE SCALE GENOMIC DNA]</scope>
    <source>
        <strain evidence="13 14">M25</strain>
    </source>
</reference>
<evidence type="ECO:0000256" key="4">
    <source>
        <dbReference type="ARBA" id="ARBA00022490"/>
    </source>
</evidence>
<dbReference type="SUPFAM" id="SSF46785">
    <property type="entry name" value="Winged helix' DNA-binding domain"/>
    <property type="match status" value="1"/>
</dbReference>
<dbReference type="GO" id="GO:0045892">
    <property type="term" value="P:negative regulation of DNA-templated transcription"/>
    <property type="evidence" value="ECO:0007669"/>
    <property type="project" value="TreeGrafter"/>
</dbReference>
<evidence type="ECO:0000256" key="9">
    <source>
        <dbReference type="ARBA" id="ARBA00023125"/>
    </source>
</evidence>
<comment type="cofactor">
    <cofactor evidence="11">
        <name>Zn(2+)</name>
        <dbReference type="ChEBI" id="CHEBI:29105"/>
    </cofactor>
    <text evidence="11">Binds 1 zinc ion per subunit.</text>
</comment>
<evidence type="ECO:0000256" key="3">
    <source>
        <dbReference type="ARBA" id="ARBA00011738"/>
    </source>
</evidence>
<feature type="binding site" evidence="11">
    <location>
        <position position="128"/>
    </location>
    <ligand>
        <name>Zn(2+)</name>
        <dbReference type="ChEBI" id="CHEBI:29105"/>
    </ligand>
</feature>
<sequence length="148" mass="15677">MDGCPMSARKPTRQQRAVAERLDGCGEFCSAQDLHAKLRADGETIGLATVYRTLQALAGDGTVDVLRTDDGEAVYRSCSPTHHHHLVCRRCGRTVEVEGPTVERWASGIAAEHGFTAVSHQLEIFGLCRACSQDAAAASASAPSDAGP</sequence>
<dbReference type="InterPro" id="IPR036390">
    <property type="entry name" value="WH_DNA-bd_sf"/>
</dbReference>
<keyword evidence="10" id="KW-0804">Transcription</keyword>
<proteinExistence type="inferred from homology"/>
<comment type="subunit">
    <text evidence="3">Homodimer.</text>
</comment>
<dbReference type="GO" id="GO:0000976">
    <property type="term" value="F:transcription cis-regulatory region binding"/>
    <property type="evidence" value="ECO:0007669"/>
    <property type="project" value="TreeGrafter"/>
</dbReference>
<evidence type="ECO:0000256" key="5">
    <source>
        <dbReference type="ARBA" id="ARBA00022491"/>
    </source>
</evidence>
<evidence type="ECO:0000256" key="11">
    <source>
        <dbReference type="PIRSR" id="PIRSR602481-1"/>
    </source>
</evidence>
<evidence type="ECO:0000256" key="7">
    <source>
        <dbReference type="ARBA" id="ARBA00022833"/>
    </source>
</evidence>
<dbReference type="eggNOG" id="COG0735">
    <property type="taxonomic scope" value="Bacteria"/>
</dbReference>
<dbReference type="InterPro" id="IPR036388">
    <property type="entry name" value="WH-like_DNA-bd_sf"/>
</dbReference>
<dbReference type="Gene3D" id="3.30.1490.190">
    <property type="match status" value="1"/>
</dbReference>
<dbReference type="PANTHER" id="PTHR33202">
    <property type="entry name" value="ZINC UPTAKE REGULATION PROTEIN"/>
    <property type="match status" value="1"/>
</dbReference>
<evidence type="ECO:0000256" key="1">
    <source>
        <dbReference type="ARBA" id="ARBA00004496"/>
    </source>
</evidence>
<dbReference type="KEGG" id="dni:HX89_09100"/>
<dbReference type="Proteomes" id="UP000027986">
    <property type="component" value="Chromosome"/>
</dbReference>
<dbReference type="Gene3D" id="1.10.10.10">
    <property type="entry name" value="Winged helix-like DNA-binding domain superfamily/Winged helix DNA-binding domain"/>
    <property type="match status" value="1"/>
</dbReference>
<keyword evidence="8" id="KW-0805">Transcription regulation</keyword>
<dbReference type="InterPro" id="IPR043135">
    <property type="entry name" value="Fur_C"/>
</dbReference>
<keyword evidence="12" id="KW-0408">Iron</keyword>
<accession>A0A075JGX6</accession>
<name>A0A075JGX6_9MICO</name>
<feature type="binding site" evidence="11">
    <location>
        <position position="131"/>
    </location>
    <ligand>
        <name>Zn(2+)</name>
        <dbReference type="ChEBI" id="CHEBI:29105"/>
    </ligand>
</feature>
<dbReference type="InterPro" id="IPR002481">
    <property type="entry name" value="FUR"/>
</dbReference>
<dbReference type="HOGENOM" id="CLU_096072_5_0_11"/>
<evidence type="ECO:0000256" key="6">
    <source>
        <dbReference type="ARBA" id="ARBA00022723"/>
    </source>
</evidence>
<keyword evidence="5" id="KW-0678">Repressor</keyword>
<feature type="binding site" evidence="12">
    <location>
        <position position="103"/>
    </location>
    <ligand>
        <name>Fe cation</name>
        <dbReference type="ChEBI" id="CHEBI:24875"/>
    </ligand>
</feature>
<comment type="similarity">
    <text evidence="2">Belongs to the Fur family.</text>
</comment>
<dbReference type="GO" id="GO:0008270">
    <property type="term" value="F:zinc ion binding"/>
    <property type="evidence" value="ECO:0007669"/>
    <property type="project" value="TreeGrafter"/>
</dbReference>
<gene>
    <name evidence="13" type="ORF">HX89_09100</name>
</gene>
<evidence type="ECO:0000313" key="13">
    <source>
        <dbReference type="EMBL" id="AIF41075.1"/>
    </source>
</evidence>